<feature type="region of interest" description="Disordered" evidence="1">
    <location>
        <begin position="805"/>
        <end position="830"/>
    </location>
</feature>
<dbReference type="InterPro" id="IPR011990">
    <property type="entry name" value="TPR-like_helical_dom_sf"/>
</dbReference>
<dbReference type="Proteomes" id="UP000068164">
    <property type="component" value="Unassembled WGS sequence"/>
</dbReference>
<dbReference type="EMBL" id="LNCD01000120">
    <property type="protein sequence ID" value="KWV44925.1"/>
    <property type="molecule type" value="Genomic_DNA"/>
</dbReference>
<feature type="domain" description="Peptidoglycan binding-like" evidence="2">
    <location>
        <begin position="1213"/>
        <end position="1266"/>
    </location>
</feature>
<name>A0A109J9Q2_9HYPH</name>
<organism evidence="3 4">
    <name type="scientific">Rhizobium altiplani</name>
    <dbReference type="NCBI Taxonomy" id="1864509"/>
    <lineage>
        <taxon>Bacteria</taxon>
        <taxon>Pseudomonadati</taxon>
        <taxon>Pseudomonadota</taxon>
        <taxon>Alphaproteobacteria</taxon>
        <taxon>Hyphomicrobiales</taxon>
        <taxon>Rhizobiaceae</taxon>
        <taxon>Rhizobium/Agrobacterium group</taxon>
        <taxon>Rhizobium</taxon>
    </lineage>
</organism>
<reference evidence="3 4" key="1">
    <citation type="submission" date="2015-11" db="EMBL/GenBank/DDBJ databases">
        <title>Draft Genome Sequence of the Strain BR 10423 (Rhizobium sp.) isolated from nodules of Mimosa pudica.</title>
        <authorList>
            <person name="Barauna A.C."/>
            <person name="Zilli J.E."/>
            <person name="Simoes-Araujo J.L."/>
            <person name="Reis V.M."/>
            <person name="James E.K."/>
            <person name="Reis F.B.Jr."/>
            <person name="Rouws L.F."/>
            <person name="Passos S.R."/>
            <person name="Gois S.R."/>
        </authorList>
    </citation>
    <scope>NUCLEOTIDE SEQUENCE [LARGE SCALE GENOMIC DNA]</scope>
    <source>
        <strain evidence="3 4">BR10423</strain>
    </source>
</reference>
<comment type="caution">
    <text evidence="3">The sequence shown here is derived from an EMBL/GenBank/DDBJ whole genome shotgun (WGS) entry which is preliminary data.</text>
</comment>
<dbReference type="InterPro" id="IPR036366">
    <property type="entry name" value="PGBDSf"/>
</dbReference>
<dbReference type="PANTHER" id="PTHR43628">
    <property type="entry name" value="ACTIVATOR OF C KINASE PROTEIN 1-RELATED"/>
    <property type="match status" value="1"/>
</dbReference>
<accession>A0A109J9Q2</accession>
<keyword evidence="4" id="KW-1185">Reference proteome</keyword>
<dbReference type="Gene3D" id="1.10.101.10">
    <property type="entry name" value="PGBD-like superfamily/PGBD"/>
    <property type="match status" value="1"/>
</dbReference>
<dbReference type="Gene3D" id="1.20.1270.70">
    <property type="entry name" value="Designed single chain three-helix bundle"/>
    <property type="match status" value="1"/>
</dbReference>
<gene>
    <name evidence="3" type="ORF">AS026_01570</name>
</gene>
<feature type="compositionally biased region" description="Low complexity" evidence="1">
    <location>
        <begin position="123"/>
        <end position="132"/>
    </location>
</feature>
<evidence type="ECO:0000313" key="3">
    <source>
        <dbReference type="EMBL" id="KWV44925.1"/>
    </source>
</evidence>
<proteinExistence type="predicted"/>
<protein>
    <submittedName>
        <fullName evidence="3">Hemagglutinin</fullName>
    </submittedName>
</protein>
<dbReference type="OrthoDB" id="5295703at2"/>
<dbReference type="AlphaFoldDB" id="A0A109J9Q2"/>
<evidence type="ECO:0000256" key="1">
    <source>
        <dbReference type="SAM" id="MobiDB-lite"/>
    </source>
</evidence>
<dbReference type="Gene3D" id="1.25.40.10">
    <property type="entry name" value="Tetratricopeptide repeat domain"/>
    <property type="match status" value="1"/>
</dbReference>
<sequence length="1277" mass="135862">MNGSRSNSPRLSDRASLDALNRTIEGLEARIEGLMGAGARDQRQRVPAPERDIYADLYAARAPNAAEARPDPFAEIRQRQRILEASRERPVAREPAAYTREQPAPSRAPLPVAERAPRPSSPQPASAQPAYRPAEDTMTEIAQALVNLRQDLKRDISDGVTREMNALREEIRSIKVGAEDNRFADDIRADMTRLASSIDQLASRSSAPEAQGLRGEFEELRSLMDGLAREDSIRHMETRWDGFENQLHALDTAGLQEELVALAYRLDDIKRHIGGMGESPAVRALEDKLISIATAMEQFGSMIQPHDRAMAEQFAAMDSRLDEISRAIAATGRAAASGDPAMMHRLEGRLNALGEQIDMMGHSVASRAAPTDALADRLETLTLRVEELANAEATSRLDERLEHLSYLLERSHKAAPQPELTGALADISRKIDALEVGSVNDALAQRLDYLARRIDEMDFQPLQPVVASVDDSAIRRIEGRLGDIVARLEESTAAPAADTHALRNLEDQIANLSALMSEPRPAAELPAEFDRRMGAIEDYMATSDEYIIEAARQAAEAVVEAYARNGALQGGAPAAADMSALHALAEDLRQLEDLSRSSEERTHKTFQALHETLVQIAERLDTMEDRAVARPAARMPAADVDFAVDTYTMMQAGAEEAQKPVVFGTRASASSQPEVADEAPAVPVMATTDTSVVAIEAAMKPVSSAAPSKGSLLAGLGKRLLPGKKAKAEAATVERTLIDPAPSIDPVDVMPPEAANEPLEPGSGAPDVKKILERVRASQNAARVNAKPATENERADYIAAARRAAQAAAMETEPSAKPQPAKADKKAKDKDAVKGSAFSRFRRPILLAVGAVLLAIMAFPLARTLTSGQPAPSAEVAVLTDSSSNALPVDSETAPDQAVVAAPEVPAAEAPAVDTLAAPLASSDTAPAPTAPDHLTAAAPLTGDAVAPLAPSGAPQDASGFVAKDTAPAAAGMATTPAAPVAETVGIAIPDTVQPKSLADAARSGDPLALFEIGARYSEGRAGVAADPKEAISWYQLAADKGFGPAEYRLGNIYEKGTGVDRDIAKAKQYYDQAANRGNASAMHNLAVLYASGALGQQDYKAAADWFVKAADLGITDSQFNLAILCARGNGVTQDLTESYKWFAIAAKGGDKDAAQKREEVAKAMKPDQLEKARAKVDQWKAVPLDSKANGVDLPDEWVGNATKTSTVDMKKAIRNIQAILNNNGFDAGQPDGEMGAKTVAAIKNFQKSIGQEPSGKINDDTVKALLARNKGPATKV</sequence>
<dbReference type="InterPro" id="IPR052945">
    <property type="entry name" value="Mitotic_Regulator"/>
</dbReference>
<evidence type="ECO:0000313" key="4">
    <source>
        <dbReference type="Proteomes" id="UP000068164"/>
    </source>
</evidence>
<feature type="region of interest" description="Disordered" evidence="1">
    <location>
        <begin position="84"/>
        <end position="133"/>
    </location>
</feature>
<dbReference type="SUPFAM" id="SSF47090">
    <property type="entry name" value="PGBD-like"/>
    <property type="match status" value="1"/>
</dbReference>
<feature type="compositionally biased region" description="Low complexity" evidence="1">
    <location>
        <begin position="805"/>
        <end position="821"/>
    </location>
</feature>
<dbReference type="PANTHER" id="PTHR43628:SF1">
    <property type="entry name" value="CHITIN SYNTHASE REGULATORY FACTOR 2-RELATED"/>
    <property type="match status" value="1"/>
</dbReference>
<dbReference type="Pfam" id="PF01471">
    <property type="entry name" value="PG_binding_1"/>
    <property type="match status" value="1"/>
</dbReference>
<dbReference type="Pfam" id="PF08238">
    <property type="entry name" value="Sel1"/>
    <property type="match status" value="4"/>
</dbReference>
<dbReference type="SUPFAM" id="SSF81901">
    <property type="entry name" value="HCP-like"/>
    <property type="match status" value="1"/>
</dbReference>
<dbReference type="RefSeq" id="WP_062373469.1">
    <property type="nucleotide sequence ID" value="NZ_LNCD01000120.1"/>
</dbReference>
<dbReference type="InterPro" id="IPR006597">
    <property type="entry name" value="Sel1-like"/>
</dbReference>
<evidence type="ECO:0000259" key="2">
    <source>
        <dbReference type="Pfam" id="PF01471"/>
    </source>
</evidence>
<dbReference type="InterPro" id="IPR002477">
    <property type="entry name" value="Peptidoglycan-bd-like"/>
</dbReference>
<dbReference type="InterPro" id="IPR036365">
    <property type="entry name" value="PGBD-like_sf"/>
</dbReference>
<dbReference type="SMART" id="SM00671">
    <property type="entry name" value="SEL1"/>
    <property type="match status" value="4"/>
</dbReference>